<evidence type="ECO:0000256" key="6">
    <source>
        <dbReference type="ARBA" id="ARBA00022842"/>
    </source>
</evidence>
<comment type="similarity">
    <text evidence="9">Belongs to the bacterial CoaD family.</text>
</comment>
<keyword evidence="5 9" id="KW-0067">ATP-binding</keyword>
<evidence type="ECO:0000256" key="7">
    <source>
        <dbReference type="ARBA" id="ARBA00022993"/>
    </source>
</evidence>
<dbReference type="PANTHER" id="PTHR21342:SF1">
    <property type="entry name" value="PHOSPHOPANTETHEINE ADENYLYLTRANSFERASE"/>
    <property type="match status" value="1"/>
</dbReference>
<dbReference type="HAMAP" id="MF_00151">
    <property type="entry name" value="PPAT_bact"/>
    <property type="match status" value="1"/>
</dbReference>
<dbReference type="InterPro" id="IPR001980">
    <property type="entry name" value="PPAT"/>
</dbReference>
<dbReference type="NCBIfam" id="TIGR01510">
    <property type="entry name" value="coaD_prev_kdtB"/>
    <property type="match status" value="1"/>
</dbReference>
<dbReference type="PRINTS" id="PR01020">
    <property type="entry name" value="LPSBIOSNTHSS"/>
</dbReference>
<dbReference type="UniPathway" id="UPA00241">
    <property type="reaction ID" value="UER00355"/>
</dbReference>
<evidence type="ECO:0000256" key="5">
    <source>
        <dbReference type="ARBA" id="ARBA00022840"/>
    </source>
</evidence>
<dbReference type="SUPFAM" id="SSF52374">
    <property type="entry name" value="Nucleotidylyl transferase"/>
    <property type="match status" value="1"/>
</dbReference>
<evidence type="ECO:0000256" key="2">
    <source>
        <dbReference type="ARBA" id="ARBA00022679"/>
    </source>
</evidence>
<dbReference type="RefSeq" id="WP_145083426.1">
    <property type="nucleotide sequence ID" value="NZ_DAMBUX010000001.1"/>
</dbReference>
<comment type="pathway">
    <text evidence="9">Cofactor biosynthesis; coenzyme A biosynthesis; CoA from (R)-pantothenate: step 4/5.</text>
</comment>
<keyword evidence="7 9" id="KW-0173">Coenzyme A biosynthesis</keyword>
<evidence type="ECO:0000256" key="9">
    <source>
        <dbReference type="HAMAP-Rule" id="MF_00151"/>
    </source>
</evidence>
<comment type="cofactor">
    <cofactor evidence="9">
        <name>Mg(2+)</name>
        <dbReference type="ChEBI" id="CHEBI:18420"/>
    </cofactor>
</comment>
<feature type="binding site" evidence="9">
    <location>
        <position position="16"/>
    </location>
    <ligand>
        <name>ATP</name>
        <dbReference type="ChEBI" id="CHEBI:30616"/>
    </ligand>
</feature>
<keyword evidence="6 9" id="KW-0460">Magnesium</keyword>
<feature type="binding site" evidence="9">
    <location>
        <position position="97"/>
    </location>
    <ligand>
        <name>ATP</name>
        <dbReference type="ChEBI" id="CHEBI:30616"/>
    </ligand>
</feature>
<reference evidence="11 12" key="1">
    <citation type="submission" date="2019-07" db="EMBL/GenBank/DDBJ databases">
        <title>Genomic Encyclopedia of Type Strains, Phase I: the one thousand microbial genomes (KMG-I) project.</title>
        <authorList>
            <person name="Kyrpides N."/>
        </authorList>
    </citation>
    <scope>NUCLEOTIDE SEQUENCE [LARGE SCALE GENOMIC DNA]</scope>
    <source>
        <strain evidence="11 12">DSM 13558</strain>
    </source>
</reference>
<feature type="binding site" evidence="9">
    <location>
        <position position="8"/>
    </location>
    <ligand>
        <name>substrate</name>
    </ligand>
</feature>
<feature type="binding site" evidence="9">
    <location>
        <position position="72"/>
    </location>
    <ligand>
        <name>substrate</name>
    </ligand>
</feature>
<dbReference type="EC" id="2.7.7.3" evidence="9"/>
<keyword evidence="12" id="KW-1185">Reference proteome</keyword>
<dbReference type="Gene3D" id="3.40.50.620">
    <property type="entry name" value="HUPs"/>
    <property type="match status" value="1"/>
</dbReference>
<comment type="caution">
    <text evidence="11">The sequence shown here is derived from an EMBL/GenBank/DDBJ whole genome shotgun (WGS) entry which is preliminary data.</text>
</comment>
<evidence type="ECO:0000256" key="4">
    <source>
        <dbReference type="ARBA" id="ARBA00022741"/>
    </source>
</evidence>
<dbReference type="AlphaFoldDB" id="A0A562JAF9"/>
<dbReference type="PANTHER" id="PTHR21342">
    <property type="entry name" value="PHOSPHOPANTETHEINE ADENYLYLTRANSFERASE"/>
    <property type="match status" value="1"/>
</dbReference>
<dbReference type="GO" id="GO:0004595">
    <property type="term" value="F:pantetheine-phosphate adenylyltransferase activity"/>
    <property type="evidence" value="ECO:0007669"/>
    <property type="project" value="UniProtKB-UniRule"/>
</dbReference>
<evidence type="ECO:0000256" key="3">
    <source>
        <dbReference type="ARBA" id="ARBA00022695"/>
    </source>
</evidence>
<proteinExistence type="inferred from homology"/>
<protein>
    <recommendedName>
        <fullName evidence="9">Phosphopantetheine adenylyltransferase</fullName>
        <ecNumber evidence="9">2.7.7.3</ecNumber>
    </recommendedName>
    <alternativeName>
        <fullName evidence="9">Dephospho-CoA pyrophosphorylase</fullName>
    </alternativeName>
    <alternativeName>
        <fullName evidence="9">Pantetheine-phosphate adenylyltransferase</fullName>
        <shortName evidence="9">PPAT</shortName>
    </alternativeName>
</protein>
<comment type="function">
    <text evidence="9">Reversibly transfers an adenylyl group from ATP to 4'-phosphopantetheine, yielding dephospho-CoA (dPCoA) and pyrophosphate.</text>
</comment>
<comment type="catalytic activity">
    <reaction evidence="8 9">
        <text>(R)-4'-phosphopantetheine + ATP + H(+) = 3'-dephospho-CoA + diphosphate</text>
        <dbReference type="Rhea" id="RHEA:19801"/>
        <dbReference type="ChEBI" id="CHEBI:15378"/>
        <dbReference type="ChEBI" id="CHEBI:30616"/>
        <dbReference type="ChEBI" id="CHEBI:33019"/>
        <dbReference type="ChEBI" id="CHEBI:57328"/>
        <dbReference type="ChEBI" id="CHEBI:61723"/>
        <dbReference type="EC" id="2.7.7.3"/>
    </reaction>
</comment>
<dbReference type="Pfam" id="PF01467">
    <property type="entry name" value="CTP_transf_like"/>
    <property type="match status" value="1"/>
</dbReference>
<dbReference type="CDD" id="cd02163">
    <property type="entry name" value="PPAT"/>
    <property type="match status" value="1"/>
</dbReference>
<evidence type="ECO:0000313" key="12">
    <source>
        <dbReference type="Proteomes" id="UP000315343"/>
    </source>
</evidence>
<gene>
    <name evidence="9" type="primary">coaD</name>
    <name evidence="11" type="ORF">LY60_02254</name>
</gene>
<dbReference type="Proteomes" id="UP000315343">
    <property type="component" value="Unassembled WGS sequence"/>
</dbReference>
<feature type="binding site" evidence="9">
    <location>
        <begin position="87"/>
        <end position="89"/>
    </location>
    <ligand>
        <name>ATP</name>
        <dbReference type="ChEBI" id="CHEBI:30616"/>
    </ligand>
</feature>
<accession>A0A562JAF9</accession>
<dbReference type="GO" id="GO:0005737">
    <property type="term" value="C:cytoplasm"/>
    <property type="evidence" value="ECO:0007669"/>
    <property type="project" value="UniProtKB-SubCell"/>
</dbReference>
<keyword evidence="2 9" id="KW-0808">Transferase</keyword>
<dbReference type="InterPro" id="IPR014729">
    <property type="entry name" value="Rossmann-like_a/b/a_fold"/>
</dbReference>
<dbReference type="GO" id="GO:0005524">
    <property type="term" value="F:ATP binding"/>
    <property type="evidence" value="ECO:0007669"/>
    <property type="project" value="UniProtKB-KW"/>
</dbReference>
<feature type="site" description="Transition state stabilizer" evidence="9">
    <location>
        <position position="16"/>
    </location>
</feature>
<feature type="binding site" evidence="9">
    <location>
        <begin position="122"/>
        <end position="128"/>
    </location>
    <ligand>
        <name>ATP</name>
        <dbReference type="ChEBI" id="CHEBI:30616"/>
    </ligand>
</feature>
<evidence type="ECO:0000313" key="11">
    <source>
        <dbReference type="EMBL" id="TWH79934.1"/>
    </source>
</evidence>
<feature type="domain" description="Cytidyltransferase-like" evidence="10">
    <location>
        <begin position="4"/>
        <end position="132"/>
    </location>
</feature>
<feature type="binding site" evidence="9">
    <location>
        <position position="40"/>
    </location>
    <ligand>
        <name>substrate</name>
    </ligand>
</feature>
<organism evidence="11 12">
    <name type="scientific">Sedimentibacter saalensis</name>
    <dbReference type="NCBI Taxonomy" id="130788"/>
    <lineage>
        <taxon>Bacteria</taxon>
        <taxon>Bacillati</taxon>
        <taxon>Bacillota</taxon>
        <taxon>Tissierellia</taxon>
        <taxon>Sedimentibacter</taxon>
    </lineage>
</organism>
<dbReference type="EMBL" id="VLKH01000005">
    <property type="protein sequence ID" value="TWH79934.1"/>
    <property type="molecule type" value="Genomic_DNA"/>
</dbReference>
<dbReference type="NCBIfam" id="TIGR00125">
    <property type="entry name" value="cyt_tran_rel"/>
    <property type="match status" value="1"/>
</dbReference>
<evidence type="ECO:0000259" key="10">
    <source>
        <dbReference type="Pfam" id="PF01467"/>
    </source>
</evidence>
<dbReference type="InterPro" id="IPR004821">
    <property type="entry name" value="Cyt_trans-like"/>
</dbReference>
<dbReference type="GO" id="GO:0015937">
    <property type="term" value="P:coenzyme A biosynthetic process"/>
    <property type="evidence" value="ECO:0007669"/>
    <property type="project" value="UniProtKB-UniRule"/>
</dbReference>
<feature type="binding site" evidence="9">
    <location>
        <position position="86"/>
    </location>
    <ligand>
        <name>substrate</name>
    </ligand>
</feature>
<comment type="subunit">
    <text evidence="9">Homohexamer.</text>
</comment>
<keyword evidence="4 9" id="KW-0547">Nucleotide-binding</keyword>
<sequence>MKVLYAGSFDPITCGHLDLIKRCSEKFDDVVVTVFNNVAKKYMFTCEERVEFVKGAVSGLKNVTVDSSSEMVANYCRKNNIKIVIRGLRAVSDYEYELSMSAYNKFLNENLETVFMVSSPEYSFVSSSGVKEIARYDDKFKELVPENVAEALRKIMGR</sequence>
<dbReference type="OrthoDB" id="9806661at2"/>
<keyword evidence="1 9" id="KW-0963">Cytoplasm</keyword>
<comment type="subcellular location">
    <subcellularLocation>
        <location evidence="9">Cytoplasm</location>
    </subcellularLocation>
</comment>
<feature type="binding site" evidence="9">
    <location>
        <begin position="8"/>
        <end position="9"/>
    </location>
    <ligand>
        <name>ATP</name>
        <dbReference type="ChEBI" id="CHEBI:30616"/>
    </ligand>
</feature>
<evidence type="ECO:0000256" key="1">
    <source>
        <dbReference type="ARBA" id="ARBA00022490"/>
    </source>
</evidence>
<keyword evidence="3 9" id="KW-0548">Nucleotidyltransferase</keyword>
<evidence type="ECO:0000256" key="8">
    <source>
        <dbReference type="ARBA" id="ARBA00029346"/>
    </source>
</evidence>
<name>A0A562JAF9_9FIRM</name>